<organism evidence="2 3">
    <name type="scientific">Burkholderia thailandensis</name>
    <dbReference type="NCBI Taxonomy" id="57975"/>
    <lineage>
        <taxon>Bacteria</taxon>
        <taxon>Pseudomonadati</taxon>
        <taxon>Pseudomonadota</taxon>
        <taxon>Betaproteobacteria</taxon>
        <taxon>Burkholderiales</taxon>
        <taxon>Burkholderiaceae</taxon>
        <taxon>Burkholderia</taxon>
        <taxon>pseudomallei group</taxon>
    </lineage>
</organism>
<protein>
    <submittedName>
        <fullName evidence="2">Uncharacterized protein</fullName>
    </submittedName>
</protein>
<evidence type="ECO:0000313" key="2">
    <source>
        <dbReference type="EMBL" id="MDW9254086.1"/>
    </source>
</evidence>
<accession>A0AAW9CWP1</accession>
<proteinExistence type="predicted"/>
<evidence type="ECO:0000313" key="3">
    <source>
        <dbReference type="Proteomes" id="UP001272137"/>
    </source>
</evidence>
<dbReference type="AlphaFoldDB" id="A0AAW9CWP1"/>
<name>A0AAW9CWP1_BURTH</name>
<reference evidence="2" key="1">
    <citation type="submission" date="2018-08" db="EMBL/GenBank/DDBJ databases">
        <title>Identification of Burkholderia cepacia strains that express a Burkholderia pseudomallei-like capsular polysaccharide.</title>
        <authorList>
            <person name="Burtnick M.N."/>
            <person name="Vongsouvath M."/>
            <person name="Newton P."/>
            <person name="Wuthiekanun V."/>
            <person name="Limmathurotsakul D."/>
            <person name="Brett P.J."/>
            <person name="Chantratita N."/>
            <person name="Dance D.A."/>
        </authorList>
    </citation>
    <scope>NUCLEOTIDE SEQUENCE</scope>
    <source>
        <strain evidence="2">SBXCC001</strain>
    </source>
</reference>
<gene>
    <name evidence="2" type="ORF">C7S16_3246</name>
</gene>
<evidence type="ECO:0000256" key="1">
    <source>
        <dbReference type="SAM" id="MobiDB-lite"/>
    </source>
</evidence>
<dbReference type="Proteomes" id="UP001272137">
    <property type="component" value="Unassembled WGS sequence"/>
</dbReference>
<comment type="caution">
    <text evidence="2">The sequence shown here is derived from an EMBL/GenBank/DDBJ whole genome shotgun (WGS) entry which is preliminary data.</text>
</comment>
<sequence>MRAFKRFAIAMLAAPLATGRRLARRTRASARAEAARRRVHCRQWRGGPRLRASPAGTGAPGGARR</sequence>
<dbReference type="EMBL" id="QXCT01000002">
    <property type="protein sequence ID" value="MDW9254086.1"/>
    <property type="molecule type" value="Genomic_DNA"/>
</dbReference>
<feature type="region of interest" description="Disordered" evidence="1">
    <location>
        <begin position="43"/>
        <end position="65"/>
    </location>
</feature>